<evidence type="ECO:0000259" key="9">
    <source>
        <dbReference type="Pfam" id="PF01433"/>
    </source>
</evidence>
<protein>
    <recommendedName>
        <fullName evidence="8">Aminopeptidase</fullName>
        <ecNumber evidence="8">3.4.11.-</ecNumber>
    </recommendedName>
</protein>
<dbReference type="Gene3D" id="2.60.40.1910">
    <property type="match status" value="1"/>
</dbReference>
<evidence type="ECO:0000313" key="13">
    <source>
        <dbReference type="Proteomes" id="UP001527925"/>
    </source>
</evidence>
<evidence type="ECO:0000256" key="2">
    <source>
        <dbReference type="ARBA" id="ARBA00022438"/>
    </source>
</evidence>
<evidence type="ECO:0000313" key="12">
    <source>
        <dbReference type="EMBL" id="KAL2913378.1"/>
    </source>
</evidence>
<keyword evidence="7 8" id="KW-0482">Metalloprotease</keyword>
<feature type="domain" description="Peptidase M1 membrane alanine aminopeptidase" evidence="9">
    <location>
        <begin position="256"/>
        <end position="481"/>
    </location>
</feature>
<accession>A0ABR4N1J1</accession>
<dbReference type="Pfam" id="PF01433">
    <property type="entry name" value="Peptidase_M1"/>
    <property type="match status" value="1"/>
</dbReference>
<dbReference type="EC" id="3.4.11.-" evidence="8"/>
<evidence type="ECO:0000259" key="10">
    <source>
        <dbReference type="Pfam" id="PF11838"/>
    </source>
</evidence>
<evidence type="ECO:0000256" key="3">
    <source>
        <dbReference type="ARBA" id="ARBA00022670"/>
    </source>
</evidence>
<keyword evidence="3 8" id="KW-0645">Protease</keyword>
<dbReference type="InterPro" id="IPR024571">
    <property type="entry name" value="ERAP1-like_C_dom"/>
</dbReference>
<evidence type="ECO:0000256" key="6">
    <source>
        <dbReference type="ARBA" id="ARBA00022833"/>
    </source>
</evidence>
<feature type="domain" description="Aminopeptidase N-like N-terminal" evidence="11">
    <location>
        <begin position="23"/>
        <end position="214"/>
    </location>
</feature>
<dbReference type="InterPro" id="IPR014782">
    <property type="entry name" value="Peptidase_M1_dom"/>
</dbReference>
<evidence type="ECO:0000256" key="5">
    <source>
        <dbReference type="ARBA" id="ARBA00022801"/>
    </source>
</evidence>
<sequence length="926" mass="101667">MCNGGPAHDASHSARDVLPTNVKPSHYTLSLTPNFETFEFTGTVAVDLDVVHETKTIVANANEVTVRSAKVVVTHVKTETTQIAKSITHSKEAETVTFEFETPIPAGAKAVLHADFTGIHNDQMAGFYRSSYTDKDGNKKYLVVTQLCAIDARRAFPCWDEPNLKATFDVTLVVDPSHTALSNMNAIGEHLVQVAGKTLKEVKFARTPIMSTYLVAFAVGEFDFVETKAHPKLPADAKPITVRVYMLKGQSEKGRFALDVGAKTLEYFSEFFDIAYPLPKARLSLAAEQMDMIAIPDFGAGAMENWGLVTYREVALMCDENTSSIVKQRVAYVVAHELAHQWFGNLVTMDWWSDIWLNEGFATYVGWLATDHHYPDWQVWTQFMNNDYSRACQLDSMRSSHPIHVPARNAAEINQIFDAISYSKGASVIRMLSSFLGTDVFAKGVRAYLKKFAFSNAKTVDLWAALSEASGHDVATIMSAWTLKTGHPVLSVVSESFDATKGELALTIRQGRFLSSGDLTPEEDAETLWTVPLTVSSHLNTAVPTRHVISAKEATITIPYSHAAGHFWKLNHHSTGFFRINLSAEQQTRLGAALRENLNNFSVEDRIGILSDAFATAKAGISSTSGALDIVAGFVAEDDFTVLAAIAKSIGSVKAAWYKEDRSVLDGLNALKRRIFSAKAHAAGFEYGSHEDAVSQLKRTLLIAEAADAGDELVIDELVRRFYSFAAGDESALHTNLRSIAFKTAVKRTADETAFDAVFKIFEQSTSVEGRLDALGALGCSPNIATIKRTLALALDSSVVRPQDITSPLMSVASSPNTQEALDALWTFLKHNWKVIFAITNTGLNLLSNVVRVCVANQVGFGFADEVEAWARGDDLATEAERAERLSELKGCRRVLDQSLEHIRSSTVWLERDRDAVAAWVASRKL</sequence>
<keyword evidence="6 8" id="KW-0862">Zinc</keyword>
<dbReference type="InterPro" id="IPR034016">
    <property type="entry name" value="M1_APN-typ"/>
</dbReference>
<dbReference type="SUPFAM" id="SSF63737">
    <property type="entry name" value="Leukotriene A4 hydrolase N-terminal domain"/>
    <property type="match status" value="1"/>
</dbReference>
<keyword evidence="4 8" id="KW-0479">Metal-binding</keyword>
<dbReference type="CDD" id="cd09601">
    <property type="entry name" value="M1_APN-Q_like"/>
    <property type="match status" value="1"/>
</dbReference>
<dbReference type="InterPro" id="IPR001930">
    <property type="entry name" value="Peptidase_M1"/>
</dbReference>
<dbReference type="EMBL" id="JADGIZ020000047">
    <property type="protein sequence ID" value="KAL2913378.1"/>
    <property type="molecule type" value="Genomic_DNA"/>
</dbReference>
<comment type="cofactor">
    <cofactor evidence="8">
        <name>Zn(2+)</name>
        <dbReference type="ChEBI" id="CHEBI:29105"/>
    </cofactor>
    <text evidence="8">Binds 1 zinc ion per subunit.</text>
</comment>
<dbReference type="Proteomes" id="UP001527925">
    <property type="component" value="Unassembled WGS sequence"/>
</dbReference>
<dbReference type="Gene3D" id="1.10.390.10">
    <property type="entry name" value="Neutral Protease Domain 2"/>
    <property type="match status" value="1"/>
</dbReference>
<dbReference type="Pfam" id="PF17900">
    <property type="entry name" value="Peptidase_M1_N"/>
    <property type="match status" value="1"/>
</dbReference>
<comment type="similarity">
    <text evidence="1 8">Belongs to the peptidase M1 family.</text>
</comment>
<keyword evidence="13" id="KW-1185">Reference proteome</keyword>
<comment type="caution">
    <text evidence="12">The sequence shown here is derived from an EMBL/GenBank/DDBJ whole genome shotgun (WGS) entry which is preliminary data.</text>
</comment>
<dbReference type="InterPro" id="IPR045357">
    <property type="entry name" value="Aminopeptidase_N-like_N"/>
</dbReference>
<name>A0ABR4N1J1_9FUNG</name>
<dbReference type="PANTHER" id="PTHR11533:SF174">
    <property type="entry name" value="PUROMYCIN-SENSITIVE AMINOPEPTIDASE-RELATED"/>
    <property type="match status" value="1"/>
</dbReference>
<organism evidence="12 13">
    <name type="scientific">Polyrhizophydium stewartii</name>
    <dbReference type="NCBI Taxonomy" id="2732419"/>
    <lineage>
        <taxon>Eukaryota</taxon>
        <taxon>Fungi</taxon>
        <taxon>Fungi incertae sedis</taxon>
        <taxon>Chytridiomycota</taxon>
        <taxon>Chytridiomycota incertae sedis</taxon>
        <taxon>Chytridiomycetes</taxon>
        <taxon>Rhizophydiales</taxon>
        <taxon>Rhizophydiales incertae sedis</taxon>
        <taxon>Polyrhizophydium</taxon>
    </lineage>
</organism>
<dbReference type="PRINTS" id="PR00756">
    <property type="entry name" value="ALADIPTASE"/>
</dbReference>
<dbReference type="PANTHER" id="PTHR11533">
    <property type="entry name" value="PROTEASE M1 ZINC METALLOPROTEASE"/>
    <property type="match status" value="1"/>
</dbReference>
<dbReference type="InterPro" id="IPR027268">
    <property type="entry name" value="Peptidase_M4/M1_CTD_sf"/>
</dbReference>
<dbReference type="InterPro" id="IPR042097">
    <property type="entry name" value="Aminopeptidase_N-like_N_sf"/>
</dbReference>
<dbReference type="InterPro" id="IPR050344">
    <property type="entry name" value="Peptidase_M1_aminopeptidases"/>
</dbReference>
<evidence type="ECO:0000256" key="7">
    <source>
        <dbReference type="ARBA" id="ARBA00023049"/>
    </source>
</evidence>
<feature type="domain" description="ERAP1-like C-terminal" evidence="10">
    <location>
        <begin position="568"/>
        <end position="904"/>
    </location>
</feature>
<evidence type="ECO:0000256" key="1">
    <source>
        <dbReference type="ARBA" id="ARBA00010136"/>
    </source>
</evidence>
<keyword evidence="2 8" id="KW-0031">Aminopeptidase</keyword>
<evidence type="ECO:0000259" key="11">
    <source>
        <dbReference type="Pfam" id="PF17900"/>
    </source>
</evidence>
<dbReference type="Gene3D" id="1.25.50.20">
    <property type="match status" value="1"/>
</dbReference>
<dbReference type="Gene3D" id="2.60.40.1730">
    <property type="entry name" value="tricorn interacting facor f3 domain"/>
    <property type="match status" value="1"/>
</dbReference>
<evidence type="ECO:0000256" key="4">
    <source>
        <dbReference type="ARBA" id="ARBA00022723"/>
    </source>
</evidence>
<evidence type="ECO:0000256" key="8">
    <source>
        <dbReference type="RuleBase" id="RU364040"/>
    </source>
</evidence>
<reference evidence="12 13" key="1">
    <citation type="submission" date="2023-09" db="EMBL/GenBank/DDBJ databases">
        <title>Pangenome analysis of Batrachochytrium dendrobatidis and related Chytrids.</title>
        <authorList>
            <person name="Yacoub M.N."/>
            <person name="Stajich J.E."/>
            <person name="James T.Y."/>
        </authorList>
    </citation>
    <scope>NUCLEOTIDE SEQUENCE [LARGE SCALE GENOMIC DNA]</scope>
    <source>
        <strain evidence="12 13">JEL0888</strain>
    </source>
</reference>
<keyword evidence="5 8" id="KW-0378">Hydrolase</keyword>
<dbReference type="SUPFAM" id="SSF55486">
    <property type="entry name" value="Metalloproteases ('zincins'), catalytic domain"/>
    <property type="match status" value="1"/>
</dbReference>
<proteinExistence type="inferred from homology"/>
<dbReference type="Pfam" id="PF11838">
    <property type="entry name" value="ERAP1_C"/>
    <property type="match status" value="1"/>
</dbReference>
<gene>
    <name evidence="12" type="ORF">HK105_207123</name>
</gene>